<sequence length="350" mass="40002">MENVCKEMISYLNNHKFSIRADELALKFTGSNVMTCAYGMVGESFSSGTCVMNEIRESMSMSTKIGVVTHTLGLFCPNLCKLLNISYLGKQVPVSFGNLIRSAVKSRERTKNVSNDFVDFLIECKRKGDLSFLGHAMTFFLDGYETSAYLLTYTLLELARNPSVQVEAQSEIDVVCKAHNTIYSYGALKELSYLEDIIYETLRIHPVIKFLNRSCTKECLLPSPYQDSDGMFVQIKKGTQIFIPVEAIHRDTKYYHDPKKFDPHRFKQENRSRRPKQSFLGFGDGPRICPGQQFAVTQIKIALAAILLHFNISINAKTIFPLRKKFYHLSKFPKNEIWLDFSVRTTQTKQ</sequence>
<keyword evidence="6 14" id="KW-0349">Heme</keyword>
<comment type="cofactor">
    <cofactor evidence="1 14">
        <name>heme</name>
        <dbReference type="ChEBI" id="CHEBI:30413"/>
    </cofactor>
</comment>
<evidence type="ECO:0000256" key="6">
    <source>
        <dbReference type="ARBA" id="ARBA00022617"/>
    </source>
</evidence>
<evidence type="ECO:0000256" key="1">
    <source>
        <dbReference type="ARBA" id="ARBA00001971"/>
    </source>
</evidence>
<dbReference type="Pfam" id="PF00067">
    <property type="entry name" value="p450"/>
    <property type="match status" value="1"/>
</dbReference>
<keyword evidence="13" id="KW-0472">Membrane</keyword>
<keyword evidence="10 15" id="KW-0560">Oxidoreductase</keyword>
<dbReference type="InterPro" id="IPR017972">
    <property type="entry name" value="Cyt_P450_CS"/>
</dbReference>
<evidence type="ECO:0000313" key="17">
    <source>
        <dbReference type="Proteomes" id="UP001329430"/>
    </source>
</evidence>
<evidence type="ECO:0000256" key="12">
    <source>
        <dbReference type="ARBA" id="ARBA00023033"/>
    </source>
</evidence>
<feature type="binding site" description="axial binding residue" evidence="14">
    <location>
        <position position="289"/>
    </location>
    <ligand>
        <name>heme</name>
        <dbReference type="ChEBI" id="CHEBI:30413"/>
    </ligand>
    <ligandPart>
        <name>Fe</name>
        <dbReference type="ChEBI" id="CHEBI:18248"/>
    </ligandPart>
</feature>
<name>A0AAN7ZUF4_9COLE</name>
<dbReference type="GO" id="GO:0020037">
    <property type="term" value="F:heme binding"/>
    <property type="evidence" value="ECO:0007669"/>
    <property type="project" value="InterPro"/>
</dbReference>
<proteinExistence type="inferred from homology"/>
<organism evidence="16 17">
    <name type="scientific">Pyrocoelia pectoralis</name>
    <dbReference type="NCBI Taxonomy" id="417401"/>
    <lineage>
        <taxon>Eukaryota</taxon>
        <taxon>Metazoa</taxon>
        <taxon>Ecdysozoa</taxon>
        <taxon>Arthropoda</taxon>
        <taxon>Hexapoda</taxon>
        <taxon>Insecta</taxon>
        <taxon>Pterygota</taxon>
        <taxon>Neoptera</taxon>
        <taxon>Endopterygota</taxon>
        <taxon>Coleoptera</taxon>
        <taxon>Polyphaga</taxon>
        <taxon>Elateriformia</taxon>
        <taxon>Elateroidea</taxon>
        <taxon>Lampyridae</taxon>
        <taxon>Lampyrinae</taxon>
        <taxon>Pyrocoelia</taxon>
    </lineage>
</organism>
<evidence type="ECO:0000256" key="4">
    <source>
        <dbReference type="ARBA" id="ARBA00004406"/>
    </source>
</evidence>
<evidence type="ECO:0000256" key="15">
    <source>
        <dbReference type="RuleBase" id="RU000461"/>
    </source>
</evidence>
<dbReference type="InterPro" id="IPR050476">
    <property type="entry name" value="Insect_CytP450_Detox"/>
</dbReference>
<evidence type="ECO:0000256" key="14">
    <source>
        <dbReference type="PIRSR" id="PIRSR602401-1"/>
    </source>
</evidence>
<dbReference type="PANTHER" id="PTHR24292">
    <property type="entry name" value="CYTOCHROME P450"/>
    <property type="match status" value="1"/>
</dbReference>
<evidence type="ECO:0000256" key="8">
    <source>
        <dbReference type="ARBA" id="ARBA00022824"/>
    </source>
</evidence>
<comment type="similarity">
    <text evidence="5 15">Belongs to the cytochrome P450 family.</text>
</comment>
<comment type="function">
    <text evidence="2">May be involved in the metabolism of insect hormones and in the breakdown of synthetic insecticides.</text>
</comment>
<evidence type="ECO:0000313" key="16">
    <source>
        <dbReference type="EMBL" id="KAK5650897.1"/>
    </source>
</evidence>
<dbReference type="GO" id="GO:0004497">
    <property type="term" value="F:monooxygenase activity"/>
    <property type="evidence" value="ECO:0007669"/>
    <property type="project" value="UniProtKB-KW"/>
</dbReference>
<dbReference type="InterPro" id="IPR001128">
    <property type="entry name" value="Cyt_P450"/>
</dbReference>
<dbReference type="EMBL" id="JAVRBK010000001">
    <property type="protein sequence ID" value="KAK5650897.1"/>
    <property type="molecule type" value="Genomic_DNA"/>
</dbReference>
<gene>
    <name evidence="16" type="ORF">RI129_001926</name>
</gene>
<protein>
    <recommendedName>
        <fullName evidence="18">Cytochrome P450</fullName>
    </recommendedName>
</protein>
<keyword evidence="7 14" id="KW-0479">Metal-binding</keyword>
<evidence type="ECO:0000256" key="10">
    <source>
        <dbReference type="ARBA" id="ARBA00023002"/>
    </source>
</evidence>
<comment type="subcellular location">
    <subcellularLocation>
        <location evidence="4">Endoplasmic reticulum membrane</location>
        <topology evidence="4">Peripheral membrane protein</topology>
    </subcellularLocation>
    <subcellularLocation>
        <location evidence="3">Microsome membrane</location>
        <topology evidence="3">Peripheral membrane protein</topology>
    </subcellularLocation>
</comment>
<evidence type="ECO:0000256" key="9">
    <source>
        <dbReference type="ARBA" id="ARBA00022848"/>
    </source>
</evidence>
<dbReference type="InterPro" id="IPR002401">
    <property type="entry name" value="Cyt_P450_E_grp-I"/>
</dbReference>
<keyword evidence="9" id="KW-0492">Microsome</keyword>
<dbReference type="GO" id="GO:0005789">
    <property type="term" value="C:endoplasmic reticulum membrane"/>
    <property type="evidence" value="ECO:0007669"/>
    <property type="project" value="UniProtKB-SubCell"/>
</dbReference>
<evidence type="ECO:0000256" key="7">
    <source>
        <dbReference type="ARBA" id="ARBA00022723"/>
    </source>
</evidence>
<evidence type="ECO:0000256" key="3">
    <source>
        <dbReference type="ARBA" id="ARBA00004174"/>
    </source>
</evidence>
<evidence type="ECO:0000256" key="2">
    <source>
        <dbReference type="ARBA" id="ARBA00003690"/>
    </source>
</evidence>
<dbReference type="AlphaFoldDB" id="A0AAN7ZUF4"/>
<dbReference type="Gene3D" id="1.10.630.10">
    <property type="entry name" value="Cytochrome P450"/>
    <property type="match status" value="1"/>
</dbReference>
<accession>A0AAN7ZUF4</accession>
<dbReference type="InterPro" id="IPR036396">
    <property type="entry name" value="Cyt_P450_sf"/>
</dbReference>
<evidence type="ECO:0008006" key="18">
    <source>
        <dbReference type="Google" id="ProtNLM"/>
    </source>
</evidence>
<keyword evidence="11 14" id="KW-0408">Iron</keyword>
<keyword evidence="17" id="KW-1185">Reference proteome</keyword>
<dbReference type="PRINTS" id="PR00463">
    <property type="entry name" value="EP450I"/>
</dbReference>
<evidence type="ECO:0000256" key="5">
    <source>
        <dbReference type="ARBA" id="ARBA00010617"/>
    </source>
</evidence>
<evidence type="ECO:0000256" key="13">
    <source>
        <dbReference type="ARBA" id="ARBA00023136"/>
    </source>
</evidence>
<dbReference type="SUPFAM" id="SSF48264">
    <property type="entry name" value="Cytochrome P450"/>
    <property type="match status" value="1"/>
</dbReference>
<dbReference type="PROSITE" id="PS00086">
    <property type="entry name" value="CYTOCHROME_P450"/>
    <property type="match status" value="1"/>
</dbReference>
<evidence type="ECO:0000256" key="11">
    <source>
        <dbReference type="ARBA" id="ARBA00023004"/>
    </source>
</evidence>
<dbReference type="PANTHER" id="PTHR24292:SF84">
    <property type="entry name" value="CYTOCHROME P450 28A5-RELATED"/>
    <property type="match status" value="1"/>
</dbReference>
<comment type="caution">
    <text evidence="16">The sequence shown here is derived from an EMBL/GenBank/DDBJ whole genome shotgun (WGS) entry which is preliminary data.</text>
</comment>
<dbReference type="PRINTS" id="PR00385">
    <property type="entry name" value="P450"/>
</dbReference>
<dbReference type="Proteomes" id="UP001329430">
    <property type="component" value="Chromosome 1"/>
</dbReference>
<dbReference type="GO" id="GO:0016705">
    <property type="term" value="F:oxidoreductase activity, acting on paired donors, with incorporation or reduction of molecular oxygen"/>
    <property type="evidence" value="ECO:0007669"/>
    <property type="project" value="InterPro"/>
</dbReference>
<keyword evidence="12 15" id="KW-0503">Monooxygenase</keyword>
<reference evidence="16 17" key="1">
    <citation type="journal article" date="2024" name="Insects">
        <title>An Improved Chromosome-Level Genome Assembly of the Firefly Pyrocoelia pectoralis.</title>
        <authorList>
            <person name="Fu X."/>
            <person name="Meyer-Rochow V.B."/>
            <person name="Ballantyne L."/>
            <person name="Zhu X."/>
        </authorList>
    </citation>
    <scope>NUCLEOTIDE SEQUENCE [LARGE SCALE GENOMIC DNA]</scope>
    <source>
        <strain evidence="16">XCY_ONT2</strain>
    </source>
</reference>
<dbReference type="GO" id="GO:0005506">
    <property type="term" value="F:iron ion binding"/>
    <property type="evidence" value="ECO:0007669"/>
    <property type="project" value="InterPro"/>
</dbReference>
<keyword evidence="8" id="KW-0256">Endoplasmic reticulum</keyword>